<comment type="caution">
    <text evidence="1">The sequence shown here is derived from an EMBL/GenBank/DDBJ whole genome shotgun (WGS) entry which is preliminary data.</text>
</comment>
<evidence type="ECO:0000313" key="2">
    <source>
        <dbReference type="Proteomes" id="UP000004386"/>
    </source>
</evidence>
<dbReference type="EMBL" id="ACQA01000002">
    <property type="protein sequence ID" value="EEQ94265.1"/>
    <property type="molecule type" value="Genomic_DNA"/>
</dbReference>
<protein>
    <submittedName>
        <fullName evidence="1">Uncharacterized protein</fullName>
    </submittedName>
</protein>
<evidence type="ECO:0000313" key="1">
    <source>
        <dbReference type="EMBL" id="EEQ94265.1"/>
    </source>
</evidence>
<reference evidence="1 2" key="1">
    <citation type="submission" date="2009-05" db="EMBL/GenBank/DDBJ databases">
        <authorList>
            <person name="Setubal J.C."/>
            <person name="Boyle S."/>
            <person name="Crasta O.R."/>
            <person name="Gillespie J.J."/>
            <person name="Kenyon R.W."/>
            <person name="Lu J."/>
            <person name="Mane S."/>
            <person name="Nagrani S."/>
            <person name="Shallom J.M."/>
            <person name="Shallom S."/>
            <person name="Shukla M."/>
            <person name="Snyder E.E."/>
            <person name="Sobral B.W."/>
            <person name="Wattam A.R."/>
            <person name="Will R."/>
            <person name="Williams K."/>
            <person name="Yoo H."/>
            <person name="Munk C."/>
            <person name="Tapia R."/>
            <person name="Green L."/>
            <person name="Rogers Y."/>
            <person name="Detter J.C."/>
            <person name="Bruce D."/>
            <person name="Brettin T.S."/>
            <person name="Tsolis R."/>
        </authorList>
    </citation>
    <scope>NUCLEOTIDE SEQUENCE [LARGE SCALE GENOMIC DNA]</scope>
    <source>
        <strain evidence="1 2">LMG 3301</strain>
    </source>
</reference>
<gene>
    <name evidence="1" type="ORF">OINT_2001489</name>
</gene>
<dbReference type="HOGENOM" id="CLU_2524264_0_0_5"/>
<accession>C4WPS2</accession>
<dbReference type="AlphaFoldDB" id="C4WPS2"/>
<dbReference type="Proteomes" id="UP000004386">
    <property type="component" value="Unassembled WGS sequence"/>
</dbReference>
<proteinExistence type="predicted"/>
<organism evidence="1 2">
    <name type="scientific">Brucella intermedia LMG 3301</name>
    <dbReference type="NCBI Taxonomy" id="641118"/>
    <lineage>
        <taxon>Bacteria</taxon>
        <taxon>Pseudomonadati</taxon>
        <taxon>Pseudomonadota</taxon>
        <taxon>Alphaproteobacteria</taxon>
        <taxon>Hyphomicrobiales</taxon>
        <taxon>Brucellaceae</taxon>
        <taxon>Brucella/Ochrobactrum group</taxon>
        <taxon>Brucella</taxon>
    </lineage>
</organism>
<name>C4WPS2_9HYPH</name>
<sequence length="84" mass="9232">MRSNFPIINIVISPGQHSMTILDIRCNNSSGLKRAPTLGAAMPRAPRNAKDIDGSAKRLSCRNGKEFSRVVIEKYCSRAQGTWA</sequence>